<dbReference type="InterPro" id="IPR053204">
    <property type="entry name" value="Oxopyrrolidines_Biosynth-assoc"/>
</dbReference>
<accession>A0A4S9SKK3</accession>
<dbReference type="PANTHER" id="PTHR38797:SF4">
    <property type="entry name" value="NUCLEAR PORE COMPLEX PROTEIN NUP85"/>
    <property type="match status" value="1"/>
</dbReference>
<dbReference type="InterPro" id="IPR022085">
    <property type="entry name" value="OpdG"/>
</dbReference>
<proteinExistence type="predicted"/>
<dbReference type="EMBL" id="QZBN01002260">
    <property type="protein sequence ID" value="THZ12054.1"/>
    <property type="molecule type" value="Genomic_DNA"/>
</dbReference>
<evidence type="ECO:0000313" key="1">
    <source>
        <dbReference type="EMBL" id="THZ12054.1"/>
    </source>
</evidence>
<protein>
    <submittedName>
        <fullName evidence="1">Uncharacterized protein</fullName>
    </submittedName>
</protein>
<dbReference type="Proteomes" id="UP000310121">
    <property type="component" value="Unassembled WGS sequence"/>
</dbReference>
<dbReference type="Pfam" id="PF12311">
    <property type="entry name" value="DUF3632"/>
    <property type="match status" value="1"/>
</dbReference>
<dbReference type="PANTHER" id="PTHR38797">
    <property type="entry name" value="NUCLEAR PORE COMPLEX PROTEIN NUP85-RELATED"/>
    <property type="match status" value="1"/>
</dbReference>
<name>A0A4S9SKK3_AURPU</name>
<organism evidence="1 2">
    <name type="scientific">Aureobasidium pullulans</name>
    <name type="common">Black yeast</name>
    <name type="synonym">Pullularia pullulans</name>
    <dbReference type="NCBI Taxonomy" id="5580"/>
    <lineage>
        <taxon>Eukaryota</taxon>
        <taxon>Fungi</taxon>
        <taxon>Dikarya</taxon>
        <taxon>Ascomycota</taxon>
        <taxon>Pezizomycotina</taxon>
        <taxon>Dothideomycetes</taxon>
        <taxon>Dothideomycetidae</taxon>
        <taxon>Dothideales</taxon>
        <taxon>Saccotheciaceae</taxon>
        <taxon>Aureobasidium</taxon>
    </lineage>
</organism>
<dbReference type="AlphaFoldDB" id="A0A4S9SKK3"/>
<sequence>MEIDHLESVCTHQKSERQIVTLYDISKDIFEDAIGPEEAATKIASCVCVSDDFQTAYLDVVCFLIGAANNLSEQHDLSKLANLTLALSRLPDARNETRRTIQLSFDYKSSEIGPGDIFVVGEGKIWADLPQFAVNLGDSMYVIKPPFSGPTAYISDGLAEHWAEQKWTNLNTFAAYLISGSDDTPYSLAYLYLYTFRTITDSLEYDPKTEKGIDSLHSLRSACRWITIAGEQIWTESMRSPRNAAAGPLWHRKYHVDLVKSGQWGERSLITSQRWLAWASRLDKLAGSDMIEDELKDMARSSAEMIRMFEREWVFDIKDEIQ</sequence>
<gene>
    <name evidence="1" type="ORF">D6C90_10428</name>
</gene>
<reference evidence="1 2" key="1">
    <citation type="submission" date="2018-10" db="EMBL/GenBank/DDBJ databases">
        <title>Fifty Aureobasidium pullulans genomes reveal a recombining polyextremotolerant generalist.</title>
        <authorList>
            <person name="Gostincar C."/>
            <person name="Turk M."/>
            <person name="Zajc J."/>
            <person name="Gunde-Cimerman N."/>
        </authorList>
    </citation>
    <scope>NUCLEOTIDE SEQUENCE [LARGE SCALE GENOMIC DNA]</scope>
    <source>
        <strain evidence="1 2">EXF-3844</strain>
    </source>
</reference>
<evidence type="ECO:0000313" key="2">
    <source>
        <dbReference type="Proteomes" id="UP000310121"/>
    </source>
</evidence>
<comment type="caution">
    <text evidence="1">The sequence shown here is derived from an EMBL/GenBank/DDBJ whole genome shotgun (WGS) entry which is preliminary data.</text>
</comment>